<accession>A0A423KI93</accession>
<evidence type="ECO:0000313" key="1">
    <source>
        <dbReference type="EMBL" id="RON52875.1"/>
    </source>
</evidence>
<dbReference type="AlphaFoldDB" id="A0A423KI93"/>
<dbReference type="EMBL" id="MOBQ01000002">
    <property type="protein sequence ID" value="RON52875.1"/>
    <property type="molecule type" value="Genomic_DNA"/>
</dbReference>
<comment type="caution">
    <text evidence="1">The sequence shown here is derived from an EMBL/GenBank/DDBJ whole genome shotgun (WGS) entry which is preliminary data.</text>
</comment>
<dbReference type="Proteomes" id="UP000285349">
    <property type="component" value="Unassembled WGS sequence"/>
</dbReference>
<organism evidence="1 2">
    <name type="scientific">Pseudomonas frederiksbergensis</name>
    <dbReference type="NCBI Taxonomy" id="104087"/>
    <lineage>
        <taxon>Bacteria</taxon>
        <taxon>Pseudomonadati</taxon>
        <taxon>Pseudomonadota</taxon>
        <taxon>Gammaproteobacteria</taxon>
        <taxon>Pseudomonadales</taxon>
        <taxon>Pseudomonadaceae</taxon>
        <taxon>Pseudomonas</taxon>
    </lineage>
</organism>
<gene>
    <name evidence="1" type="ORF">BK666_01890</name>
</gene>
<name>A0A423KI93_9PSED</name>
<protein>
    <submittedName>
        <fullName evidence="1">Uncharacterized protein</fullName>
    </submittedName>
</protein>
<reference evidence="1 2" key="1">
    <citation type="submission" date="2016-10" db="EMBL/GenBank/DDBJ databases">
        <title>Comparative genome analysis of multiple Pseudomonas spp. focuses on biocontrol and plant growth promoting traits.</title>
        <authorList>
            <person name="Tao X.-Y."/>
            <person name="Taylor C.G."/>
        </authorList>
    </citation>
    <scope>NUCLEOTIDE SEQUENCE [LARGE SCALE GENOMIC DNA]</scope>
    <source>
        <strain evidence="1 2">37A10</strain>
    </source>
</reference>
<sequence length="203" mass="23278">MAMDNNSTITLTFKLPPFYSVPTEGERETRINIQIINTSRPITVMNWIHPDIADGQWNFSFPHNYEDVSVKYQVNVQLSHNRTPLLLDLDYFVTVAKAPHYQTLHLSPIGQLYVEAQQPKPVERDQAITIRAHEHNEPGAELVRLQCDEETATSFYLNYDPAQVIPGKRYTLKGMENRFGRDISVYPDLAVLVPFGFKEASSR</sequence>
<proteinExistence type="predicted"/>
<evidence type="ECO:0000313" key="2">
    <source>
        <dbReference type="Proteomes" id="UP000285349"/>
    </source>
</evidence>